<evidence type="ECO:0000313" key="1">
    <source>
        <dbReference type="EMBL" id="MCH7400143.1"/>
    </source>
</evidence>
<evidence type="ECO:0000313" key="2">
    <source>
        <dbReference type="Proteomes" id="UP001165488"/>
    </source>
</evidence>
<sequence>MDPNIYIFTEESEEYKIIPYSGNLNKNVIGVEFGMYQGDFLSDHFIDVHYNKNDFNLVSKSLLVKSGKEYFVRVSRKAINDENLDIKDLNTFMISNPKQDYIIQIVDLNNEGSNEWKEFLLPSEYKNFVYIDENGKLYLKRSNEKSEEYTIDLVSWNFDDF</sequence>
<name>A0ABS9UU40_9BACT</name>
<organism evidence="1 2">
    <name type="scientific">Belliella calami</name>
    <dbReference type="NCBI Taxonomy" id="2923436"/>
    <lineage>
        <taxon>Bacteria</taxon>
        <taxon>Pseudomonadati</taxon>
        <taxon>Bacteroidota</taxon>
        <taxon>Cytophagia</taxon>
        <taxon>Cytophagales</taxon>
        <taxon>Cyclobacteriaceae</taxon>
        <taxon>Belliella</taxon>
    </lineage>
</organism>
<proteinExistence type="predicted"/>
<reference evidence="1" key="1">
    <citation type="submission" date="2022-03" db="EMBL/GenBank/DDBJ databases">
        <title>De novo assembled genomes of Belliella spp. (Cyclobacteriaceae) strains.</title>
        <authorList>
            <person name="Szabo A."/>
            <person name="Korponai K."/>
            <person name="Felfoldi T."/>
        </authorList>
    </citation>
    <scope>NUCLEOTIDE SEQUENCE</scope>
    <source>
        <strain evidence="1">DSM 107340</strain>
    </source>
</reference>
<dbReference type="Proteomes" id="UP001165488">
    <property type="component" value="Unassembled WGS sequence"/>
</dbReference>
<comment type="caution">
    <text evidence="1">The sequence shown here is derived from an EMBL/GenBank/DDBJ whole genome shotgun (WGS) entry which is preliminary data.</text>
</comment>
<keyword evidence="2" id="KW-1185">Reference proteome</keyword>
<accession>A0ABS9UU40</accession>
<gene>
    <name evidence="1" type="ORF">MM236_19270</name>
</gene>
<protein>
    <submittedName>
        <fullName evidence="1">Uncharacterized protein</fullName>
    </submittedName>
</protein>
<dbReference type="EMBL" id="JAKZGS010000029">
    <property type="protein sequence ID" value="MCH7400143.1"/>
    <property type="molecule type" value="Genomic_DNA"/>
</dbReference>
<dbReference type="RefSeq" id="WP_241276636.1">
    <property type="nucleotide sequence ID" value="NZ_JAKZGS010000029.1"/>
</dbReference>